<gene>
    <name evidence="2" type="ORF">BZ3500_MVSOF-1268-A1-R1_CHR1-2G01310</name>
</gene>
<dbReference type="PANTHER" id="PTHR45786">
    <property type="entry name" value="DNA BINDING PROTEIN-LIKE"/>
    <property type="match status" value="1"/>
</dbReference>
<reference evidence="3" key="1">
    <citation type="submission" date="2016-10" db="EMBL/GenBank/DDBJ databases">
        <authorList>
            <person name="Jeantristanb JTB J.-T."/>
            <person name="Ricardo R."/>
        </authorList>
    </citation>
    <scope>NUCLEOTIDE SEQUENCE [LARGE SCALE GENOMIC DNA]</scope>
</reference>
<proteinExistence type="predicted"/>
<feature type="region of interest" description="Disordered" evidence="1">
    <location>
        <begin position="29"/>
        <end position="50"/>
    </location>
</feature>
<dbReference type="OrthoDB" id="7698527at2759"/>
<evidence type="ECO:0000256" key="1">
    <source>
        <dbReference type="SAM" id="MobiDB-lite"/>
    </source>
</evidence>
<dbReference type="PANTHER" id="PTHR45786:SF74">
    <property type="entry name" value="ATP-DEPENDENT DNA HELICASE"/>
    <property type="match status" value="1"/>
</dbReference>
<dbReference type="Proteomes" id="UP000249723">
    <property type="component" value="Unassembled WGS sequence"/>
</dbReference>
<feature type="compositionally biased region" description="Basic and acidic residues" evidence="1">
    <location>
        <begin position="542"/>
        <end position="554"/>
    </location>
</feature>
<name>A0A2X0KI32_9BASI</name>
<keyword evidence="3" id="KW-1185">Reference proteome</keyword>
<organism evidence="2 3">
    <name type="scientific">Microbotryum saponariae</name>
    <dbReference type="NCBI Taxonomy" id="289078"/>
    <lineage>
        <taxon>Eukaryota</taxon>
        <taxon>Fungi</taxon>
        <taxon>Dikarya</taxon>
        <taxon>Basidiomycota</taxon>
        <taxon>Pucciniomycotina</taxon>
        <taxon>Microbotryomycetes</taxon>
        <taxon>Microbotryales</taxon>
        <taxon>Microbotryaceae</taxon>
        <taxon>Microbotryum</taxon>
    </lineage>
</organism>
<feature type="compositionally biased region" description="Acidic residues" evidence="1">
    <location>
        <begin position="469"/>
        <end position="495"/>
    </location>
</feature>
<dbReference type="EMBL" id="FMWP01000015">
    <property type="protein sequence ID" value="SCZ91288.1"/>
    <property type="molecule type" value="Genomic_DNA"/>
</dbReference>
<dbReference type="STRING" id="289078.A0A2X0KI32"/>
<evidence type="ECO:0000313" key="2">
    <source>
        <dbReference type="EMBL" id="SCZ91288.1"/>
    </source>
</evidence>
<feature type="region of interest" description="Disordered" evidence="1">
    <location>
        <begin position="521"/>
        <end position="554"/>
    </location>
</feature>
<dbReference type="AlphaFoldDB" id="A0A2X0KI32"/>
<protein>
    <submittedName>
        <fullName evidence="2">BZ3500_MvSof-1268-A1-R1_Chr1-2g01310 protein</fullName>
    </submittedName>
</protein>
<accession>A0A2X0KI32</accession>
<evidence type="ECO:0000313" key="3">
    <source>
        <dbReference type="Proteomes" id="UP000249723"/>
    </source>
</evidence>
<feature type="region of interest" description="Disordered" evidence="1">
    <location>
        <begin position="466"/>
        <end position="507"/>
    </location>
</feature>
<sequence length="706" mass="78696">MCTVSQPVHILPLPLFAACAPAYSTHARAPPPHTPELCQSTSPVLTDPLPPPRHRQLAITALMFHRPSRASPMHDARSQPLTCRPGLPRSPTLDHENRSLGCAASVPPGRVLTASRLLDRGALCHAVLPRNLPKRSGSPEPFIYEGDGIWACGSLVASRLEGSTKTYCERGRRARRSSFLSCSHSFHACPCSKALPAQRQVRRPRIELKPLKPHVPIRDYLGPRWPCVPAHCKARHWECKGRTGHFSTCCLQGKVQLPPLSGPIPSINSYLKARIAASCSKLRHSGVPRECPVVQQRAVVHFACCSLRPDTTRHFRTPVFASFAQTWLIDPVEATDTRLGPNSPDRRIQRSMLTKLESKLRTNNRFVRLLRPTHPQPSYVEHGNGDTHLRFRHQHGRSWTSRPYSPVVSSLHPSAMPLRYPLLFPAGEDGFHPNIPLCGFHQAGPPIARNREQIDNGVQLREVLAGLGLDDEDVQEDEDRDDEDEDGEEGDEENGDGERQVKGSRSRWRVSRSQFFAHYLPKATSTSQSRIAPNVPSWKPTPHHDPRHQRLDPEPNRDITQRYQDAMACVVKHGKPPLLITMTYDPDSPEIKAALGPIKHATVQISLHECLKPSPATSDMQAVSAMNVFLAKPAPPALSVPHRLPLLYQFIAVYLCHPPAKVGVRPRTLPVTTPQADRFRVSHRTFPSDHGRTYPCLQPPPYACQA</sequence>